<dbReference type="GO" id="GO:0005886">
    <property type="term" value="C:plasma membrane"/>
    <property type="evidence" value="ECO:0007669"/>
    <property type="project" value="UniProtKB-SubCell"/>
</dbReference>
<evidence type="ECO:0000256" key="3">
    <source>
        <dbReference type="ARBA" id="ARBA00022448"/>
    </source>
</evidence>
<keyword evidence="11 12" id="KW-0472">Membrane</keyword>
<feature type="non-terminal residue" evidence="13">
    <location>
        <position position="1"/>
    </location>
</feature>
<dbReference type="InterPro" id="IPR002585">
    <property type="entry name" value="Cyt-d_ubiquinol_oxidase_su_1"/>
</dbReference>
<reference evidence="13" key="1">
    <citation type="submission" date="2022-12" db="EMBL/GenBank/DDBJ databases">
        <title>Draft Genome Sequences of Bacillus licheniformis and Bacillus paralicheniformis strains isolated from Irish skim milk powders.</title>
        <authorList>
            <person name="Lourenco A."/>
            <person name="Li F."/>
            <person name="Geraldine D."/>
            <person name="Tobin J.T."/>
            <person name="Butler F."/>
            <person name="Jordan K."/>
            <person name="Obrien T."/>
        </authorList>
    </citation>
    <scope>NUCLEOTIDE SEQUENCE</scope>
    <source>
        <strain evidence="13">3370</strain>
    </source>
</reference>
<feature type="transmembrane region" description="Helical" evidence="12">
    <location>
        <begin position="27"/>
        <end position="53"/>
    </location>
</feature>
<evidence type="ECO:0000256" key="2">
    <source>
        <dbReference type="ARBA" id="ARBA00009819"/>
    </source>
</evidence>
<evidence type="ECO:0000256" key="5">
    <source>
        <dbReference type="ARBA" id="ARBA00022617"/>
    </source>
</evidence>
<keyword evidence="8" id="KW-0249">Electron transport</keyword>
<accession>A0AAW6KL27</accession>
<dbReference type="GO" id="GO:0019646">
    <property type="term" value="P:aerobic electron transport chain"/>
    <property type="evidence" value="ECO:0007669"/>
    <property type="project" value="InterPro"/>
</dbReference>
<dbReference type="EMBL" id="JARAFO010000362">
    <property type="protein sequence ID" value="MDE1455259.1"/>
    <property type="molecule type" value="Genomic_DNA"/>
</dbReference>
<protein>
    <submittedName>
        <fullName evidence="13">Cytochrome ubiquinol oxidase subunit I</fullName>
        <ecNumber evidence="13">1.10.3.-</ecNumber>
    </submittedName>
</protein>
<keyword evidence="7" id="KW-0479">Metal-binding</keyword>
<comment type="caution">
    <text evidence="13">The sequence shown here is derived from an EMBL/GenBank/DDBJ whole genome shotgun (WGS) entry which is preliminary data.</text>
</comment>
<dbReference type="GO" id="GO:0016491">
    <property type="term" value="F:oxidoreductase activity"/>
    <property type="evidence" value="ECO:0007669"/>
    <property type="project" value="UniProtKB-KW"/>
</dbReference>
<keyword evidence="6 12" id="KW-0812">Transmembrane</keyword>
<dbReference type="GO" id="GO:0009055">
    <property type="term" value="F:electron transfer activity"/>
    <property type="evidence" value="ECO:0007669"/>
    <property type="project" value="InterPro"/>
</dbReference>
<dbReference type="Proteomes" id="UP001216709">
    <property type="component" value="Unassembled WGS sequence"/>
</dbReference>
<evidence type="ECO:0000256" key="12">
    <source>
        <dbReference type="SAM" id="Phobius"/>
    </source>
</evidence>
<evidence type="ECO:0000256" key="10">
    <source>
        <dbReference type="ARBA" id="ARBA00023004"/>
    </source>
</evidence>
<keyword evidence="5" id="KW-0349">Heme</keyword>
<evidence type="ECO:0000313" key="14">
    <source>
        <dbReference type="Proteomes" id="UP001216709"/>
    </source>
</evidence>
<evidence type="ECO:0000256" key="11">
    <source>
        <dbReference type="ARBA" id="ARBA00023136"/>
    </source>
</evidence>
<evidence type="ECO:0000313" key="13">
    <source>
        <dbReference type="EMBL" id="MDE1455259.1"/>
    </source>
</evidence>
<evidence type="ECO:0000256" key="9">
    <source>
        <dbReference type="ARBA" id="ARBA00022989"/>
    </source>
</evidence>
<dbReference type="GO" id="GO:0070069">
    <property type="term" value="C:cytochrome complex"/>
    <property type="evidence" value="ECO:0007669"/>
    <property type="project" value="InterPro"/>
</dbReference>
<proteinExistence type="inferred from homology"/>
<evidence type="ECO:0000256" key="6">
    <source>
        <dbReference type="ARBA" id="ARBA00022692"/>
    </source>
</evidence>
<dbReference type="GO" id="GO:0046872">
    <property type="term" value="F:metal ion binding"/>
    <property type="evidence" value="ECO:0007669"/>
    <property type="project" value="UniProtKB-KW"/>
</dbReference>
<dbReference type="Pfam" id="PF01654">
    <property type="entry name" value="Cyt_bd_oxida_I"/>
    <property type="match status" value="1"/>
</dbReference>
<comment type="subcellular location">
    <subcellularLocation>
        <location evidence="1">Cell membrane</location>
        <topology evidence="1">Multi-pass membrane protein</topology>
    </subcellularLocation>
</comment>
<dbReference type="EC" id="1.10.3.-" evidence="13"/>
<keyword evidence="9 12" id="KW-1133">Transmembrane helix</keyword>
<dbReference type="RefSeq" id="WP_274685931.1">
    <property type="nucleotide sequence ID" value="NZ_JARAFO010000362.1"/>
</dbReference>
<organism evidence="13 14">
    <name type="scientific">Bacillus paralicheniformis</name>
    <dbReference type="NCBI Taxonomy" id="1648923"/>
    <lineage>
        <taxon>Bacteria</taxon>
        <taxon>Bacillati</taxon>
        <taxon>Bacillota</taxon>
        <taxon>Bacilli</taxon>
        <taxon>Bacillales</taxon>
        <taxon>Bacillaceae</taxon>
        <taxon>Bacillus</taxon>
    </lineage>
</organism>
<sequence length="65" mass="7445">FACTGRQPWVIYHMQKTSEVVTSSGSIGILFLLFFIVYIILGAAVVFVLQYYFKRHPVEEDLKSS</sequence>
<gene>
    <name evidence="13" type="ORF">PVN32_24415</name>
</gene>
<keyword evidence="4" id="KW-1003">Cell membrane</keyword>
<evidence type="ECO:0000256" key="8">
    <source>
        <dbReference type="ARBA" id="ARBA00022982"/>
    </source>
</evidence>
<comment type="similarity">
    <text evidence="2">Belongs to the cytochrome ubiquinol oxidase subunit 1 family.</text>
</comment>
<evidence type="ECO:0000256" key="7">
    <source>
        <dbReference type="ARBA" id="ARBA00022723"/>
    </source>
</evidence>
<keyword evidence="13" id="KW-0560">Oxidoreductase</keyword>
<keyword evidence="10" id="KW-0408">Iron</keyword>
<dbReference type="AlphaFoldDB" id="A0AAW6KL27"/>
<evidence type="ECO:0000256" key="4">
    <source>
        <dbReference type="ARBA" id="ARBA00022475"/>
    </source>
</evidence>
<keyword evidence="3" id="KW-0813">Transport</keyword>
<evidence type="ECO:0000256" key="1">
    <source>
        <dbReference type="ARBA" id="ARBA00004651"/>
    </source>
</evidence>
<name>A0AAW6KL27_9BACI</name>